<feature type="transmembrane region" description="Helical" evidence="13">
    <location>
        <begin position="769"/>
        <end position="788"/>
    </location>
</feature>
<name>A0A8C7KX39_ONCKI</name>
<proteinExistence type="inferred from homology"/>
<dbReference type="InterPro" id="IPR016152">
    <property type="entry name" value="PTrfase/Anion_transptr"/>
</dbReference>
<dbReference type="GO" id="GO:0016323">
    <property type="term" value="C:basolateral plasma membrane"/>
    <property type="evidence" value="ECO:0007669"/>
    <property type="project" value="UniProtKB-SubCell"/>
</dbReference>
<dbReference type="Gene3D" id="3.40.930.10">
    <property type="entry name" value="Mannitol-specific EII, Chain A"/>
    <property type="match status" value="1"/>
</dbReference>
<reference evidence="17" key="2">
    <citation type="submission" date="2025-09" db="UniProtKB">
        <authorList>
            <consortium name="Ensembl"/>
        </authorList>
    </citation>
    <scope>IDENTIFICATION</scope>
</reference>
<feature type="transmembrane region" description="Helical" evidence="13">
    <location>
        <begin position="392"/>
        <end position="423"/>
    </location>
</feature>
<evidence type="ECO:0000256" key="5">
    <source>
        <dbReference type="ARBA" id="ARBA00022692"/>
    </source>
</evidence>
<keyword evidence="6 13" id="KW-1133">Transmembrane helix</keyword>
<comment type="subcellular location">
    <subcellularLocation>
        <location evidence="1">Basolateral cell membrane</location>
        <topology evidence="1">Multi-pass membrane protein</topology>
    </subcellularLocation>
    <subcellularLocation>
        <location evidence="13">Membrane</location>
        <topology evidence="13">Multi-pass membrane protein</topology>
    </subcellularLocation>
</comment>
<feature type="transmembrane region" description="Helical" evidence="13">
    <location>
        <begin position="643"/>
        <end position="662"/>
    </location>
</feature>
<dbReference type="Ensembl" id="ENSOKIT00005115234.1">
    <property type="protein sequence ID" value="ENSOKIP00005107529.1"/>
    <property type="gene ID" value="ENSOKIG00005045664.1"/>
</dbReference>
<feature type="domain" description="Bicarbonate transporter-like transmembrane" evidence="15">
    <location>
        <begin position="330"/>
        <end position="871"/>
    </location>
</feature>
<evidence type="ECO:0000256" key="10">
    <source>
        <dbReference type="ARBA" id="ARBA00023201"/>
    </source>
</evidence>
<evidence type="ECO:0000256" key="13">
    <source>
        <dbReference type="RuleBase" id="RU362035"/>
    </source>
</evidence>
<dbReference type="GO" id="GO:0008510">
    <property type="term" value="F:sodium:bicarbonate symporter activity"/>
    <property type="evidence" value="ECO:0007669"/>
    <property type="project" value="TreeGrafter"/>
</dbReference>
<keyword evidence="7" id="KW-0915">Sodium</keyword>
<sequence length="933" mass="105316">TLSPAAERLRYILGEDDDMPTPTLFTEMDTLQHDGDEMEWKESARWVKFEEKVEEGGERWSKPHVSTLTLHSLFELRTCIQTGSVLLDLEGYSLPQIVDDIVDRQVADGLIGPELREKVSFVLLRKHRHQHKKPIHLSLADMGKSNNSPTSEKWCVSTCFSYDVSDPAQSRSMNDISDKPSTDQMKNKFMKKIPRDAEASNVLIGEVDFLDKPFVAFVRLAQATTLGGLTEVPVPTRFLFVLLGPHGKGKSYNEIGRAIATLMVDDLFSDVAYKARDRDDLIAGIDEFLDEVIVLPPGEWDPKIRIEPPKKVPSADMRYKLYVFKDEEMFCGGLWLDIKRKVPWILSDFSQGFHIQSISAVLFIYLGCITNAITFGGLLGDATDNYQGVMESFLGTALAGTVFCLLGGQPLIILSSTGPILIFEKLLYEFCKSNTIDYMELRLWIGLHSCLQCLILVATDASYIIKYITRFTEEGFSSLISFIFISDAIKKMYYPINRVFKPDYVTTYRCECIAPDQGEPLLSLLFFCLDWSQLSKKECVKYGGALLGNACKYVPDLALISFILFFGTYSMTVSLKKFKTSRYFPTKLRKLISDFSIFMSIMTFVGLDMLVGLDTPKLIVPTEFQPTRPDRGWVVMPFGKNPWWVYVASAVPALLVTILIFMDQQISAVIVNRKENKLKKGCGYHLDLFWVGILMAVCSFLGLPWYVAATVISIAHIDSLKMESESSAPGEQPQFLGVREQRLTGILVFVLTGVSIFLAPVLQYIPMPVLYGVFLYMGVASLAGIQFWERIKLYLMPAKHQPDFSFLRHVPLRRVHLFTLVQIICLAVLWTLKSTVAAIIFPVMILGLMVVRKMMDLMFSQHDLAWLDDILPEKEKKKEKDGKKKKDHKRTKAAEPESDEESPLPPPVKIPMDTIDLPSAPDPSVTPPTQPPV</sequence>
<feature type="domain" description="Band 3 cytoplasmic" evidence="16">
    <location>
        <begin position="23"/>
        <end position="302"/>
    </location>
</feature>
<evidence type="ECO:0000259" key="15">
    <source>
        <dbReference type="Pfam" id="PF00955"/>
    </source>
</evidence>
<feature type="transmembrane region" description="Helical" evidence="13">
    <location>
        <begin position="595"/>
        <end position="613"/>
    </location>
</feature>
<evidence type="ECO:0000256" key="7">
    <source>
        <dbReference type="ARBA" id="ARBA00023053"/>
    </source>
</evidence>
<feature type="transmembrane region" description="Helical" evidence="13">
    <location>
        <begin position="358"/>
        <end position="380"/>
    </location>
</feature>
<keyword evidence="9 13" id="KW-0472">Membrane</keyword>
<evidence type="ECO:0000256" key="9">
    <source>
        <dbReference type="ARBA" id="ARBA00023136"/>
    </source>
</evidence>
<evidence type="ECO:0000256" key="12">
    <source>
        <dbReference type="ARBA" id="ARBA00036309"/>
    </source>
</evidence>
<comment type="catalytic activity">
    <reaction evidence="12">
        <text>2 hydrogencarbonate(out) + Na(+)(out) = 2 hydrogencarbonate(in) + Na(+)(in)</text>
        <dbReference type="Rhea" id="RHEA:72215"/>
        <dbReference type="ChEBI" id="CHEBI:17544"/>
        <dbReference type="ChEBI" id="CHEBI:29101"/>
    </reaction>
</comment>
<protein>
    <recommendedName>
        <fullName evidence="13">Anion exchange protein</fullName>
    </recommendedName>
</protein>
<evidence type="ECO:0000256" key="6">
    <source>
        <dbReference type="ARBA" id="ARBA00022989"/>
    </source>
</evidence>
<comment type="catalytic activity">
    <reaction evidence="11">
        <text>3 hydrogencarbonate(out) + Na(+)(out) = 3 hydrogencarbonate(in) + Na(+)(in)</text>
        <dbReference type="Rhea" id="RHEA:72219"/>
        <dbReference type="ChEBI" id="CHEBI:17544"/>
        <dbReference type="ChEBI" id="CHEBI:29101"/>
    </reaction>
</comment>
<feature type="transmembrane region" description="Helical" evidence="13">
    <location>
        <begin position="683"/>
        <end position="707"/>
    </location>
</feature>
<dbReference type="InterPro" id="IPR003024">
    <property type="entry name" value="Na/HCO3_transpt"/>
</dbReference>
<comment type="similarity">
    <text evidence="2 13">Belongs to the anion exchanger (TC 2.A.31) family.</text>
</comment>
<dbReference type="Pfam" id="PF07565">
    <property type="entry name" value="Band_3_cyto"/>
    <property type="match status" value="1"/>
</dbReference>
<dbReference type="GO" id="GO:0051453">
    <property type="term" value="P:regulation of intracellular pH"/>
    <property type="evidence" value="ECO:0007669"/>
    <property type="project" value="TreeGrafter"/>
</dbReference>
<evidence type="ECO:0000313" key="17">
    <source>
        <dbReference type="Ensembl" id="ENSOKIP00005107529.1"/>
    </source>
</evidence>
<dbReference type="PANTHER" id="PTHR11453">
    <property type="entry name" value="ANION EXCHANGE PROTEIN"/>
    <property type="match status" value="1"/>
</dbReference>
<keyword evidence="8 13" id="KW-0406">Ion transport</keyword>
<dbReference type="Gene3D" id="1.10.287.570">
    <property type="entry name" value="Helical hairpin bin"/>
    <property type="match status" value="1"/>
</dbReference>
<evidence type="ECO:0000259" key="16">
    <source>
        <dbReference type="Pfam" id="PF07565"/>
    </source>
</evidence>
<organism evidence="17 18">
    <name type="scientific">Oncorhynchus kisutch</name>
    <name type="common">Coho salmon</name>
    <name type="synonym">Salmo kisutch</name>
    <dbReference type="NCBI Taxonomy" id="8019"/>
    <lineage>
        <taxon>Eukaryota</taxon>
        <taxon>Metazoa</taxon>
        <taxon>Chordata</taxon>
        <taxon>Craniata</taxon>
        <taxon>Vertebrata</taxon>
        <taxon>Euteleostomi</taxon>
        <taxon>Actinopterygii</taxon>
        <taxon>Neopterygii</taxon>
        <taxon>Teleostei</taxon>
        <taxon>Protacanthopterygii</taxon>
        <taxon>Salmoniformes</taxon>
        <taxon>Salmonidae</taxon>
        <taxon>Salmoninae</taxon>
        <taxon>Oncorhynchus</taxon>
    </lineage>
</organism>
<dbReference type="Pfam" id="PF00955">
    <property type="entry name" value="HCO3_cotransp"/>
    <property type="match status" value="1"/>
</dbReference>
<dbReference type="PRINTS" id="PR01232">
    <property type="entry name" value="NAHCO3TRSPRT"/>
</dbReference>
<evidence type="ECO:0000256" key="14">
    <source>
        <dbReference type="SAM" id="MobiDB-lite"/>
    </source>
</evidence>
<keyword evidence="4" id="KW-1003">Cell membrane</keyword>
<feature type="compositionally biased region" description="Basic and acidic residues" evidence="14">
    <location>
        <begin position="875"/>
        <end position="884"/>
    </location>
</feature>
<dbReference type="FunFam" id="3.40.930.10:FF:000002">
    <property type="entry name" value="Anion exchange protein"/>
    <property type="match status" value="1"/>
</dbReference>
<dbReference type="Proteomes" id="UP000694557">
    <property type="component" value="Unassembled WGS sequence"/>
</dbReference>
<keyword evidence="10" id="KW-0739">Sodium transport</keyword>
<evidence type="ECO:0000256" key="2">
    <source>
        <dbReference type="ARBA" id="ARBA00010993"/>
    </source>
</evidence>
<feature type="compositionally biased region" description="Pro residues" evidence="14">
    <location>
        <begin position="920"/>
        <end position="933"/>
    </location>
</feature>
<dbReference type="PANTHER" id="PTHR11453:SF20">
    <property type="entry name" value="ELECTROGENIC SODIUM BICARBONATE COTRANSPORTER 4"/>
    <property type="match status" value="1"/>
</dbReference>
<evidence type="ECO:0000313" key="18">
    <source>
        <dbReference type="Proteomes" id="UP000694557"/>
    </source>
</evidence>
<dbReference type="GO" id="GO:0008509">
    <property type="term" value="F:monoatomic anion transmembrane transporter activity"/>
    <property type="evidence" value="ECO:0007669"/>
    <property type="project" value="InterPro"/>
</dbReference>
<evidence type="ECO:0000256" key="4">
    <source>
        <dbReference type="ARBA" id="ARBA00022475"/>
    </source>
</evidence>
<evidence type="ECO:0000256" key="1">
    <source>
        <dbReference type="ARBA" id="ARBA00004554"/>
    </source>
</evidence>
<dbReference type="FunFam" id="1.10.287.570:FF:000001">
    <property type="entry name" value="Anion exchange protein"/>
    <property type="match status" value="1"/>
</dbReference>
<dbReference type="NCBIfam" id="TIGR00834">
    <property type="entry name" value="ae"/>
    <property type="match status" value="1"/>
</dbReference>
<dbReference type="PRINTS" id="PR01231">
    <property type="entry name" value="HCO3TRNSPORT"/>
</dbReference>
<feature type="transmembrane region" description="Helical" evidence="13">
    <location>
        <begin position="557"/>
        <end position="575"/>
    </location>
</feature>
<reference evidence="17" key="1">
    <citation type="submission" date="2025-08" db="UniProtKB">
        <authorList>
            <consortium name="Ensembl"/>
        </authorList>
    </citation>
    <scope>IDENTIFICATION</scope>
</reference>
<dbReference type="AlphaFoldDB" id="A0A8C7KX39"/>
<keyword evidence="5 13" id="KW-0812">Transmembrane</keyword>
<feature type="region of interest" description="Disordered" evidence="14">
    <location>
        <begin position="875"/>
        <end position="933"/>
    </location>
</feature>
<keyword evidence="18" id="KW-1185">Reference proteome</keyword>
<dbReference type="InterPro" id="IPR011531">
    <property type="entry name" value="HCO3_transpt-like_TM_dom"/>
</dbReference>
<evidence type="ECO:0000256" key="3">
    <source>
        <dbReference type="ARBA" id="ARBA00022448"/>
    </source>
</evidence>
<feature type="transmembrane region" description="Helical" evidence="13">
    <location>
        <begin position="820"/>
        <end position="851"/>
    </location>
</feature>
<comment type="caution">
    <text evidence="13">Lacks conserved residue(s) required for the propagation of feature annotation.</text>
</comment>
<dbReference type="SUPFAM" id="SSF55804">
    <property type="entry name" value="Phoshotransferase/anion transport protein"/>
    <property type="match status" value="1"/>
</dbReference>
<feature type="transmembrane region" description="Helical" evidence="13">
    <location>
        <begin position="743"/>
        <end position="762"/>
    </location>
</feature>
<accession>A0A8C7KX39</accession>
<dbReference type="GO" id="GO:0005452">
    <property type="term" value="F:solute:inorganic anion antiporter activity"/>
    <property type="evidence" value="ECO:0007669"/>
    <property type="project" value="InterPro"/>
</dbReference>
<dbReference type="InterPro" id="IPR013769">
    <property type="entry name" value="Band3_cytoplasmic_dom"/>
</dbReference>
<dbReference type="InterPro" id="IPR003020">
    <property type="entry name" value="HCO3_transpt_euk"/>
</dbReference>
<dbReference type="GeneTree" id="ENSGT00940000157488"/>
<gene>
    <name evidence="17" type="primary">SLC4A5</name>
    <name evidence="17" type="synonym">LOC109880103</name>
</gene>
<evidence type="ECO:0000256" key="8">
    <source>
        <dbReference type="ARBA" id="ARBA00023065"/>
    </source>
</evidence>
<evidence type="ECO:0000256" key="11">
    <source>
        <dbReference type="ARBA" id="ARBA00035820"/>
    </source>
</evidence>
<keyword evidence="3 13" id="KW-0813">Transport</keyword>